<evidence type="ECO:0000256" key="1">
    <source>
        <dbReference type="SAM" id="Phobius"/>
    </source>
</evidence>
<dbReference type="RefSeq" id="WP_189225467.1">
    <property type="nucleotide sequence ID" value="NZ_BMRG01000010.1"/>
</dbReference>
<feature type="transmembrane region" description="Helical" evidence="1">
    <location>
        <begin position="215"/>
        <end position="235"/>
    </location>
</feature>
<feature type="transmembrane region" description="Helical" evidence="1">
    <location>
        <begin position="189"/>
        <end position="209"/>
    </location>
</feature>
<keyword evidence="1" id="KW-0812">Transmembrane</keyword>
<proteinExistence type="predicted"/>
<dbReference type="EMBL" id="BMRG01000010">
    <property type="protein sequence ID" value="GGP68742.1"/>
    <property type="molecule type" value="Genomic_DNA"/>
</dbReference>
<evidence type="ECO:0008006" key="4">
    <source>
        <dbReference type="Google" id="ProtNLM"/>
    </source>
</evidence>
<dbReference type="Proteomes" id="UP000639606">
    <property type="component" value="Unassembled WGS sequence"/>
</dbReference>
<comment type="caution">
    <text evidence="2">The sequence shown here is derived from an EMBL/GenBank/DDBJ whole genome shotgun (WGS) entry which is preliminary data.</text>
</comment>
<reference evidence="2" key="2">
    <citation type="submission" date="2020-09" db="EMBL/GenBank/DDBJ databases">
        <authorList>
            <person name="Sun Q."/>
            <person name="Ohkuma M."/>
        </authorList>
    </citation>
    <scope>NUCLEOTIDE SEQUENCE</scope>
    <source>
        <strain evidence="2">JCM 3313</strain>
    </source>
</reference>
<organism evidence="2 3">
    <name type="scientific">Saccharothrix coeruleofusca</name>
    <dbReference type="NCBI Taxonomy" id="33919"/>
    <lineage>
        <taxon>Bacteria</taxon>
        <taxon>Bacillati</taxon>
        <taxon>Actinomycetota</taxon>
        <taxon>Actinomycetes</taxon>
        <taxon>Pseudonocardiales</taxon>
        <taxon>Pseudonocardiaceae</taxon>
        <taxon>Saccharothrix</taxon>
    </lineage>
</organism>
<protein>
    <recommendedName>
        <fullName evidence="4">DUF1648 domain-containing protein</fullName>
    </recommendedName>
</protein>
<feature type="transmembrane region" description="Helical" evidence="1">
    <location>
        <begin position="128"/>
        <end position="150"/>
    </location>
</feature>
<reference evidence="2" key="1">
    <citation type="journal article" date="2014" name="Int. J. Syst. Evol. Microbiol.">
        <title>Complete genome sequence of Corynebacterium casei LMG S-19264T (=DSM 44701T), isolated from a smear-ripened cheese.</title>
        <authorList>
            <consortium name="US DOE Joint Genome Institute (JGI-PGF)"/>
            <person name="Walter F."/>
            <person name="Albersmeier A."/>
            <person name="Kalinowski J."/>
            <person name="Ruckert C."/>
        </authorList>
    </citation>
    <scope>NUCLEOTIDE SEQUENCE</scope>
    <source>
        <strain evidence="2">JCM 3313</strain>
    </source>
</reference>
<keyword evidence="1" id="KW-1133">Transmembrane helix</keyword>
<keyword evidence="1" id="KW-0472">Membrane</keyword>
<accession>A0A918AQ01</accession>
<keyword evidence="3" id="KW-1185">Reference proteome</keyword>
<sequence length="328" mass="33927">MNQVLRWLTGLVLLPGAVLGTTAAVVSGWADRLPERIPNKGGGDRPVLSTLATEPLITTGLAAITGLWLLGAVAFFLARRLPAPAVHWARTVAQLVVAMLVTALCGALLLILAPALDARSPEEVRTPSAPFATGLPVAVLLAGALALALAGRRSSGLPAAGAPPANAVRFPLATGERVLWSEHRVLRPLVWAAAGQVLIGAIMAVVFGLSLGAGYAPIGLAVALTAVATLAISRYRLVVDEHAVRVATGPFRREFPMTTVEYATSSRLNAGDWLTAGVLHGYGTVMAPAPGPVVRLVFADGSGFTAGCEDADTLAALINSLRHRQYTA</sequence>
<name>A0A918AQ01_9PSEU</name>
<evidence type="ECO:0000313" key="3">
    <source>
        <dbReference type="Proteomes" id="UP000639606"/>
    </source>
</evidence>
<feature type="transmembrane region" description="Helical" evidence="1">
    <location>
        <begin position="91"/>
        <end position="116"/>
    </location>
</feature>
<dbReference type="AlphaFoldDB" id="A0A918AQ01"/>
<evidence type="ECO:0000313" key="2">
    <source>
        <dbReference type="EMBL" id="GGP68742.1"/>
    </source>
</evidence>
<gene>
    <name evidence="2" type="ORF">GCM10010185_47080</name>
</gene>
<feature type="transmembrane region" description="Helical" evidence="1">
    <location>
        <begin position="56"/>
        <end position="79"/>
    </location>
</feature>